<name>B5XW22_KLEV3</name>
<gene>
    <name evidence="1" type="ordered locus">KPK_2040</name>
</gene>
<dbReference type="AlphaFoldDB" id="B5XW22"/>
<accession>B5XW22</accession>
<evidence type="ECO:0000313" key="2">
    <source>
        <dbReference type="Proteomes" id="UP000001734"/>
    </source>
</evidence>
<dbReference type="EMBL" id="CP000964">
    <property type="protein sequence ID" value="ACI11498.1"/>
    <property type="molecule type" value="Genomic_DNA"/>
</dbReference>
<reference evidence="1 2" key="1">
    <citation type="journal article" date="2008" name="PLoS Genet.">
        <title>Complete genome sequence of the N2-fixing broad host range endophyte Klebsiella pneumoniae 342 and virulence predictions verified in mice.</title>
        <authorList>
            <person name="Fouts D.E."/>
            <person name="Tyler H.L."/>
            <person name="DeBoy R.T."/>
            <person name="Daugherty S."/>
            <person name="Ren Q."/>
            <person name="Badger J.H."/>
            <person name="Durkin A.S."/>
            <person name="Huot H."/>
            <person name="Shrivastava S."/>
            <person name="Kothari S."/>
            <person name="Dodson R.J."/>
            <person name="Mohamoud Y."/>
            <person name="Khouri H."/>
            <person name="Roesch L.F."/>
            <person name="Krogfelt K.A."/>
            <person name="Struve C."/>
            <person name="Triplett E.W."/>
            <person name="Methe B.A."/>
        </authorList>
    </citation>
    <scope>NUCLEOTIDE SEQUENCE [LARGE SCALE GENOMIC DNA]</scope>
    <source>
        <strain evidence="1 2">342</strain>
    </source>
</reference>
<dbReference type="Proteomes" id="UP000001734">
    <property type="component" value="Chromosome"/>
</dbReference>
<proteinExistence type="predicted"/>
<evidence type="ECO:0000313" key="1">
    <source>
        <dbReference type="EMBL" id="ACI11498.1"/>
    </source>
</evidence>
<dbReference type="HOGENOM" id="CLU_3062530_0_0_6"/>
<protein>
    <submittedName>
        <fullName evidence="1">Uncharacterized protein</fullName>
    </submittedName>
</protein>
<dbReference type="KEGG" id="kpe:KPK_2040"/>
<sequence>MIFLLFIFKININKPDGETNSLINIQWGNNKTIAYGIFLLNGLNKSHKSSRRLNSDII</sequence>
<dbReference type="BioCyc" id="KPNE507522:GI0B-2034-MONOMER"/>
<organism evidence="1 2">
    <name type="scientific">Klebsiella variicola (strain 342)</name>
    <name type="common">Klebsiella pneumoniae</name>
    <dbReference type="NCBI Taxonomy" id="507522"/>
    <lineage>
        <taxon>Bacteria</taxon>
        <taxon>Pseudomonadati</taxon>
        <taxon>Pseudomonadota</taxon>
        <taxon>Gammaproteobacteria</taxon>
        <taxon>Enterobacterales</taxon>
        <taxon>Enterobacteriaceae</taxon>
        <taxon>Klebsiella/Raoultella group</taxon>
        <taxon>Klebsiella</taxon>
        <taxon>Klebsiella pneumoniae complex</taxon>
    </lineage>
</organism>